<evidence type="ECO:0000256" key="2">
    <source>
        <dbReference type="ARBA" id="ARBA00004162"/>
    </source>
</evidence>
<comment type="similarity">
    <text evidence="3">Belongs to the YajC family.</text>
</comment>
<evidence type="ECO:0000256" key="9">
    <source>
        <dbReference type="ARBA" id="ARBA00022927"/>
    </source>
</evidence>
<comment type="subunit">
    <text evidence="4">Part of the SecDF-YidC-YajC translocase complex. The SecDF-YidC-YajC translocase forms a supercomplex with SecYEG, called the holo-translocon (HTL).</text>
</comment>
<protein>
    <recommendedName>
        <fullName evidence="5">Sec translocon accessory complex subunit YajC</fullName>
    </recommendedName>
</protein>
<comment type="subcellular location">
    <subcellularLocation>
        <location evidence="2">Cell membrane</location>
        <topology evidence="2">Single-pass membrane protein</topology>
    </subcellularLocation>
</comment>
<evidence type="ECO:0000256" key="4">
    <source>
        <dbReference type="ARBA" id="ARBA00011718"/>
    </source>
</evidence>
<evidence type="ECO:0000256" key="8">
    <source>
        <dbReference type="ARBA" id="ARBA00022692"/>
    </source>
</evidence>
<reference evidence="15 16" key="1">
    <citation type="submission" date="2017-07" db="EMBL/GenBank/DDBJ databases">
        <title>A draft genome sequence of Gluconacetobacter entanii LTH 4560.</title>
        <authorList>
            <person name="Skraban J."/>
            <person name="Cleenwerck I."/>
            <person name="Vandamme P."/>
            <person name="Trcek J."/>
        </authorList>
    </citation>
    <scope>NUCLEOTIDE SEQUENCE [LARGE SCALE GENOMIC DNA]</scope>
    <source>
        <strain evidence="15 16">LTH 4560</strain>
    </source>
</reference>
<dbReference type="GO" id="GO:0015031">
    <property type="term" value="P:protein transport"/>
    <property type="evidence" value="ECO:0007669"/>
    <property type="project" value="UniProtKB-KW"/>
</dbReference>
<keyword evidence="6" id="KW-0813">Transport</keyword>
<organism evidence="15 16">
    <name type="scientific">Gluconacetobacter entanii</name>
    <dbReference type="NCBI Taxonomy" id="108528"/>
    <lineage>
        <taxon>Bacteria</taxon>
        <taxon>Pseudomonadati</taxon>
        <taxon>Pseudomonadota</taxon>
        <taxon>Alphaproteobacteria</taxon>
        <taxon>Acetobacterales</taxon>
        <taxon>Acetobacteraceae</taxon>
        <taxon>Gluconacetobacter</taxon>
    </lineage>
</organism>
<dbReference type="InterPro" id="IPR003849">
    <property type="entry name" value="Preprotein_translocase_YajC"/>
</dbReference>
<keyword evidence="12 13" id="KW-0472">Membrane</keyword>
<reference evidence="14 17" key="2">
    <citation type="submission" date="2022-07" db="EMBL/GenBank/DDBJ databases">
        <title>Genome stability of Gluconacetobacter entanii AV429.</title>
        <authorList>
            <person name="Trcek J."/>
            <person name="Cepec E."/>
        </authorList>
    </citation>
    <scope>NUCLEOTIDE SEQUENCE [LARGE SCALE GENOMIC DNA]</scope>
    <source>
        <strain evidence="14 17">AV429_2022</strain>
    </source>
</reference>
<evidence type="ECO:0000256" key="13">
    <source>
        <dbReference type="SAM" id="Phobius"/>
    </source>
</evidence>
<comment type="caution">
    <text evidence="15">The sequence shown here is derived from an EMBL/GenBank/DDBJ whole genome shotgun (WGS) entry which is preliminary data.</text>
</comment>
<evidence type="ECO:0000256" key="7">
    <source>
        <dbReference type="ARBA" id="ARBA00022475"/>
    </source>
</evidence>
<accession>A0A318PUX4</accession>
<dbReference type="PRINTS" id="PR01853">
    <property type="entry name" value="YAJCTRNLCASE"/>
</dbReference>
<name>A0A318PUX4_9PROT</name>
<sequence length="126" mass="13560">MRSLFDNFLTTPAYAQSAGGGGFSAEGLMSILPYVAMFGIFYFLLIRPQQVKQKQLRSQLAALRRGDRVLTAGGIVAVVQKVSDGSNEVEVEIAPNVRVTVLRDTISTVITSVSVPANDVTPSKKD</sequence>
<dbReference type="AlphaFoldDB" id="A0A318PUX4"/>
<comment type="function">
    <text evidence="1">The SecYEG-SecDF-YajC-YidC holo-translocon (HTL) protein secretase/insertase is a supercomplex required for protein secretion, insertion of proteins into membranes, and assembly of membrane protein complexes. While the SecYEG complex is essential for assembly of a number of proteins and complexes, the SecDF-YajC-YidC subcomplex facilitates these functions.</text>
</comment>
<feature type="transmembrane region" description="Helical" evidence="13">
    <location>
        <begin position="27"/>
        <end position="46"/>
    </location>
</feature>
<evidence type="ECO:0000313" key="16">
    <source>
        <dbReference type="Proteomes" id="UP000248301"/>
    </source>
</evidence>
<dbReference type="Pfam" id="PF02699">
    <property type="entry name" value="YajC"/>
    <property type="match status" value="1"/>
</dbReference>
<evidence type="ECO:0000313" key="15">
    <source>
        <dbReference type="EMBL" id="PYD64019.1"/>
    </source>
</evidence>
<keyword evidence="11" id="KW-0811">Translocation</keyword>
<dbReference type="PANTHER" id="PTHR33909:SF1">
    <property type="entry name" value="SEC TRANSLOCON ACCESSORY COMPLEX SUBUNIT YAJC"/>
    <property type="match status" value="1"/>
</dbReference>
<evidence type="ECO:0000256" key="1">
    <source>
        <dbReference type="ARBA" id="ARBA00002061"/>
    </source>
</evidence>
<evidence type="ECO:0000256" key="10">
    <source>
        <dbReference type="ARBA" id="ARBA00022989"/>
    </source>
</evidence>
<evidence type="ECO:0000256" key="6">
    <source>
        <dbReference type="ARBA" id="ARBA00022448"/>
    </source>
</evidence>
<dbReference type="NCBIfam" id="TIGR00739">
    <property type="entry name" value="yajC"/>
    <property type="match status" value="1"/>
</dbReference>
<dbReference type="Proteomes" id="UP000248301">
    <property type="component" value="Unassembled WGS sequence"/>
</dbReference>
<evidence type="ECO:0000313" key="14">
    <source>
        <dbReference type="EMBL" id="MCW4591887.1"/>
    </source>
</evidence>
<gene>
    <name evidence="15" type="primary">yajC</name>
    <name evidence="15" type="ORF">CFR72_03625</name>
    <name evidence="14" type="ORF">NO263_14990</name>
</gene>
<dbReference type="EMBL" id="JANGSQ010000110">
    <property type="protein sequence ID" value="MCW4591887.1"/>
    <property type="molecule type" value="Genomic_DNA"/>
</dbReference>
<dbReference type="RefSeq" id="WP_110912705.1">
    <property type="nucleotide sequence ID" value="NZ_JABJWD010000081.1"/>
</dbReference>
<evidence type="ECO:0000313" key="17">
    <source>
        <dbReference type="Proteomes" id="UP001526337"/>
    </source>
</evidence>
<dbReference type="OrthoDB" id="9811406at2"/>
<dbReference type="GO" id="GO:0005886">
    <property type="term" value="C:plasma membrane"/>
    <property type="evidence" value="ECO:0007669"/>
    <property type="project" value="UniProtKB-SubCell"/>
</dbReference>
<evidence type="ECO:0000256" key="5">
    <source>
        <dbReference type="ARBA" id="ARBA00014962"/>
    </source>
</evidence>
<keyword evidence="8 13" id="KW-0812">Transmembrane</keyword>
<proteinExistence type="inferred from homology"/>
<evidence type="ECO:0000256" key="12">
    <source>
        <dbReference type="ARBA" id="ARBA00023136"/>
    </source>
</evidence>
<keyword evidence="7" id="KW-1003">Cell membrane</keyword>
<evidence type="ECO:0000256" key="11">
    <source>
        <dbReference type="ARBA" id="ARBA00023010"/>
    </source>
</evidence>
<evidence type="ECO:0000256" key="3">
    <source>
        <dbReference type="ARBA" id="ARBA00006742"/>
    </source>
</evidence>
<dbReference type="Proteomes" id="UP001526337">
    <property type="component" value="Unassembled WGS sequence"/>
</dbReference>
<dbReference type="PANTHER" id="PTHR33909">
    <property type="entry name" value="SEC TRANSLOCON ACCESSORY COMPLEX SUBUNIT YAJC"/>
    <property type="match status" value="1"/>
</dbReference>
<keyword evidence="17" id="KW-1185">Reference proteome</keyword>
<dbReference type="SMART" id="SM01323">
    <property type="entry name" value="YajC"/>
    <property type="match status" value="1"/>
</dbReference>
<dbReference type="EMBL" id="NKUF01000005">
    <property type="protein sequence ID" value="PYD64019.1"/>
    <property type="molecule type" value="Genomic_DNA"/>
</dbReference>
<keyword evidence="9" id="KW-0653">Protein transport</keyword>
<keyword evidence="10 13" id="KW-1133">Transmembrane helix</keyword>